<evidence type="ECO:0000256" key="1">
    <source>
        <dbReference type="SAM" id="MobiDB-lite"/>
    </source>
</evidence>
<dbReference type="Gene3D" id="3.90.245.10">
    <property type="entry name" value="Ribonucleoside hydrolase-like"/>
    <property type="match status" value="1"/>
</dbReference>
<protein>
    <recommendedName>
        <fullName evidence="4">Inosine/uridine-preferring nucleoside hydrolase domain-containing protein</fullName>
    </recommendedName>
</protein>
<evidence type="ECO:0000313" key="2">
    <source>
        <dbReference type="EMBL" id="CAG8959784.1"/>
    </source>
</evidence>
<accession>A0A9N9L630</accession>
<dbReference type="EMBL" id="CAJVRL010000092">
    <property type="protein sequence ID" value="CAG8959784.1"/>
    <property type="molecule type" value="Genomic_DNA"/>
</dbReference>
<feature type="compositionally biased region" description="Basic and acidic residues" evidence="1">
    <location>
        <begin position="1"/>
        <end position="14"/>
    </location>
</feature>
<evidence type="ECO:0000313" key="3">
    <source>
        <dbReference type="Proteomes" id="UP000696280"/>
    </source>
</evidence>
<evidence type="ECO:0008006" key="4">
    <source>
        <dbReference type="Google" id="ProtNLM"/>
    </source>
</evidence>
<name>A0A9N9L630_9HELO</name>
<comment type="caution">
    <text evidence="2">The sequence shown here is derived from an EMBL/GenBank/DDBJ whole genome shotgun (WGS) entry which is preliminary data.</text>
</comment>
<feature type="compositionally biased region" description="Basic and acidic residues" evidence="1">
    <location>
        <begin position="25"/>
        <end position="36"/>
    </location>
</feature>
<feature type="region of interest" description="Disordered" evidence="1">
    <location>
        <begin position="541"/>
        <end position="565"/>
    </location>
</feature>
<keyword evidence="3" id="KW-1185">Reference proteome</keyword>
<dbReference type="GO" id="GO:0016799">
    <property type="term" value="F:hydrolase activity, hydrolyzing N-glycosyl compounds"/>
    <property type="evidence" value="ECO:0007669"/>
    <property type="project" value="InterPro"/>
</dbReference>
<dbReference type="OrthoDB" id="2564527at2759"/>
<feature type="region of interest" description="Disordered" evidence="1">
    <location>
        <begin position="1"/>
        <end position="36"/>
    </location>
</feature>
<dbReference type="AlphaFoldDB" id="A0A9N9L630"/>
<organism evidence="2 3">
    <name type="scientific">Hymenoscyphus fraxineus</name>
    <dbReference type="NCBI Taxonomy" id="746836"/>
    <lineage>
        <taxon>Eukaryota</taxon>
        <taxon>Fungi</taxon>
        <taxon>Dikarya</taxon>
        <taxon>Ascomycota</taxon>
        <taxon>Pezizomycotina</taxon>
        <taxon>Leotiomycetes</taxon>
        <taxon>Helotiales</taxon>
        <taxon>Helotiaceae</taxon>
        <taxon>Hymenoscyphus</taxon>
    </lineage>
</organism>
<sequence length="565" mass="63468">MVSKTRNSDYDGVRKQGRHQMVGKQRNDLIPKEKNGVSLAGDDRQVYEILLDVIEKRRQSGISTLGFLLSQIWQKTMTIWRRCVYFDQPTNFVFPSRGASVTGGDKISMYEPVHLGENKDAMIPTERKGVTLTDVERQCYESLLGVVEARQLSCTPKPQIVIITDLAKDYDDLAAMVVLKELHRLGVVELLGFIANLQPAADRARFGRGALDHLGLGNIRIATGTCGYPESESKRHRVAPYEFDDCPFMADKDDWRLKAKDSAKQLSGEDLLFELCLNAEQTGRKLTLLLISSLEDINAFSENNRRLLKSSVANIVLQGGYRVSADGQLQPLMEANNNRYDPIAAERFHTLIQDLEIKSTVYTRTAAIAATMEPKVFAELAETGNKVGEHLWTVQKAQDVSYYSNASLEDLSQRYYADRDRLYFLRTRTHLYRDHCEGDPLPIGEEVSEFTKVVVYDALAAIGVSGDDALEALNVLDSKHNDIMTTESECVRALKERHQVVGFEKKNLFEGKEVTESVSCIKAENMVATLKALLKGSLISSPLEPQTHPHSHETQRSQYFDPLSN</sequence>
<dbReference type="InterPro" id="IPR036452">
    <property type="entry name" value="Ribo_hydro-like"/>
</dbReference>
<dbReference type="Proteomes" id="UP000696280">
    <property type="component" value="Unassembled WGS sequence"/>
</dbReference>
<proteinExistence type="predicted"/>
<reference evidence="2" key="1">
    <citation type="submission" date="2021-07" db="EMBL/GenBank/DDBJ databases">
        <authorList>
            <person name="Durling M."/>
        </authorList>
    </citation>
    <scope>NUCLEOTIDE SEQUENCE</scope>
</reference>
<gene>
    <name evidence="2" type="ORF">HYFRA_00001691</name>
</gene>